<dbReference type="InterPro" id="IPR019557">
    <property type="entry name" value="AminoTfrase-like_pln_mobile"/>
</dbReference>
<organism evidence="2 3">
    <name type="scientific">Senna tora</name>
    <dbReference type="NCBI Taxonomy" id="362788"/>
    <lineage>
        <taxon>Eukaryota</taxon>
        <taxon>Viridiplantae</taxon>
        <taxon>Streptophyta</taxon>
        <taxon>Embryophyta</taxon>
        <taxon>Tracheophyta</taxon>
        <taxon>Spermatophyta</taxon>
        <taxon>Magnoliopsida</taxon>
        <taxon>eudicotyledons</taxon>
        <taxon>Gunneridae</taxon>
        <taxon>Pentapetalae</taxon>
        <taxon>rosids</taxon>
        <taxon>fabids</taxon>
        <taxon>Fabales</taxon>
        <taxon>Fabaceae</taxon>
        <taxon>Caesalpinioideae</taxon>
        <taxon>Cassia clade</taxon>
        <taxon>Senna</taxon>
    </lineage>
</organism>
<evidence type="ECO:0000313" key="2">
    <source>
        <dbReference type="EMBL" id="KAF7835903.1"/>
    </source>
</evidence>
<keyword evidence="3" id="KW-1185">Reference proteome</keyword>
<evidence type="ECO:0000313" key="3">
    <source>
        <dbReference type="Proteomes" id="UP000634136"/>
    </source>
</evidence>
<dbReference type="PANTHER" id="PTHR46033">
    <property type="entry name" value="PROTEIN MAIN-LIKE 2"/>
    <property type="match status" value="1"/>
</dbReference>
<proteinExistence type="predicted"/>
<comment type="caution">
    <text evidence="2">The sequence shown here is derived from an EMBL/GenBank/DDBJ whole genome shotgun (WGS) entry which is preliminary data.</text>
</comment>
<dbReference type="EMBL" id="JAAIUW010000004">
    <property type="protein sequence ID" value="KAF7835903.1"/>
    <property type="molecule type" value="Genomic_DNA"/>
</dbReference>
<gene>
    <name evidence="2" type="ORF">G2W53_010762</name>
</gene>
<protein>
    <submittedName>
        <fullName evidence="2">Serine/threonine-protein phosphatase 7 long form-like protein</fullName>
    </submittedName>
</protein>
<dbReference type="Proteomes" id="UP000634136">
    <property type="component" value="Unassembled WGS sequence"/>
</dbReference>
<dbReference type="GO" id="GO:0010073">
    <property type="term" value="P:meristem maintenance"/>
    <property type="evidence" value="ECO:0007669"/>
    <property type="project" value="InterPro"/>
</dbReference>
<sequence>MVAHKEILTSCTYSPGTGRRRCDRDMIRRQFVHGELGPPPTFVLLLIASGFYGASRAGFFPYDWHLVTALIKRWRPETHTFHMAVGVGETTITQKNFMLIS</sequence>
<dbReference type="OrthoDB" id="1421598at2759"/>
<reference evidence="2" key="1">
    <citation type="submission" date="2020-09" db="EMBL/GenBank/DDBJ databases">
        <title>Genome-Enabled Discovery of Anthraquinone Biosynthesis in Senna tora.</title>
        <authorList>
            <person name="Kang S.-H."/>
            <person name="Pandey R.P."/>
            <person name="Lee C.-M."/>
            <person name="Sim J.-S."/>
            <person name="Jeong J.-T."/>
            <person name="Choi B.-S."/>
            <person name="Jung M."/>
            <person name="Ginzburg D."/>
            <person name="Zhao K."/>
            <person name="Won S.Y."/>
            <person name="Oh T.-J."/>
            <person name="Yu Y."/>
            <person name="Kim N.-H."/>
            <person name="Lee O.R."/>
            <person name="Lee T.-H."/>
            <person name="Bashyal P."/>
            <person name="Kim T.-S."/>
            <person name="Lee W.-H."/>
            <person name="Kawkins C."/>
            <person name="Kim C.-K."/>
            <person name="Kim J.S."/>
            <person name="Ahn B.O."/>
            <person name="Rhee S.Y."/>
            <person name="Sohng J.K."/>
        </authorList>
    </citation>
    <scope>NUCLEOTIDE SEQUENCE</scope>
    <source>
        <tissue evidence="2">Leaf</tissue>
    </source>
</reference>
<feature type="domain" description="Aminotransferase-like plant mobile" evidence="1">
    <location>
        <begin position="50"/>
        <end position="100"/>
    </location>
</feature>
<dbReference type="Pfam" id="PF10536">
    <property type="entry name" value="PMD"/>
    <property type="match status" value="1"/>
</dbReference>
<dbReference type="AlphaFoldDB" id="A0A834X1M6"/>
<dbReference type="PANTHER" id="PTHR46033:SF8">
    <property type="entry name" value="PROTEIN MAINTENANCE OF MERISTEMS-LIKE"/>
    <property type="match status" value="1"/>
</dbReference>
<name>A0A834X1M6_9FABA</name>
<accession>A0A834X1M6</accession>
<evidence type="ECO:0000259" key="1">
    <source>
        <dbReference type="Pfam" id="PF10536"/>
    </source>
</evidence>
<dbReference type="InterPro" id="IPR044824">
    <property type="entry name" value="MAIN-like"/>
</dbReference>